<name>X0T1B2_9ZZZZ</name>
<organism evidence="1">
    <name type="scientific">marine sediment metagenome</name>
    <dbReference type="NCBI Taxonomy" id="412755"/>
    <lineage>
        <taxon>unclassified sequences</taxon>
        <taxon>metagenomes</taxon>
        <taxon>ecological metagenomes</taxon>
    </lineage>
</organism>
<gene>
    <name evidence="1" type="ORF">S01H1_28955</name>
</gene>
<evidence type="ECO:0008006" key="2">
    <source>
        <dbReference type="Google" id="ProtNLM"/>
    </source>
</evidence>
<feature type="non-terminal residue" evidence="1">
    <location>
        <position position="1"/>
    </location>
</feature>
<sequence length="231" mass="23370">GHFMSMAWVGGGIAVAGIAGSVYGADKASEATGDASKMSLQAAREAEKLNKARYAEAKGMLSPYMESEGAARSQLDIEMGLAPGAAGTSYMSSPAYDAARGAGISAVNQGTANTGSLYSGARGEALRDVGQGVQQQFYTNYMNMLQNMATPSATGSVASLGMGQAATIGGQNIAAQNTASNYQMQGVAAQNAANADLFGGIANIGSAYMNYNRPTPAAPAPAAPAPQMTWT</sequence>
<evidence type="ECO:0000313" key="1">
    <source>
        <dbReference type="EMBL" id="GAF87019.1"/>
    </source>
</evidence>
<dbReference type="AlphaFoldDB" id="X0T1B2"/>
<accession>X0T1B2</accession>
<dbReference type="EMBL" id="BARS01017727">
    <property type="protein sequence ID" value="GAF87019.1"/>
    <property type="molecule type" value="Genomic_DNA"/>
</dbReference>
<reference evidence="1" key="1">
    <citation type="journal article" date="2014" name="Front. Microbiol.">
        <title>High frequency of phylogenetically diverse reductive dehalogenase-homologous genes in deep subseafloor sedimentary metagenomes.</title>
        <authorList>
            <person name="Kawai M."/>
            <person name="Futagami T."/>
            <person name="Toyoda A."/>
            <person name="Takaki Y."/>
            <person name="Nishi S."/>
            <person name="Hori S."/>
            <person name="Arai W."/>
            <person name="Tsubouchi T."/>
            <person name="Morono Y."/>
            <person name="Uchiyama I."/>
            <person name="Ito T."/>
            <person name="Fujiyama A."/>
            <person name="Inagaki F."/>
            <person name="Takami H."/>
        </authorList>
    </citation>
    <scope>NUCLEOTIDE SEQUENCE</scope>
    <source>
        <strain evidence="1">Expedition CK06-06</strain>
    </source>
</reference>
<comment type="caution">
    <text evidence="1">The sequence shown here is derived from an EMBL/GenBank/DDBJ whole genome shotgun (WGS) entry which is preliminary data.</text>
</comment>
<proteinExistence type="predicted"/>
<protein>
    <recommendedName>
        <fullName evidence="2">DNA transfer protein</fullName>
    </recommendedName>
</protein>